<dbReference type="Proteomes" id="UP001283361">
    <property type="component" value="Unassembled WGS sequence"/>
</dbReference>
<dbReference type="AlphaFoldDB" id="A0AAE1ASH6"/>
<keyword evidence="1" id="KW-0732">Signal</keyword>
<feature type="signal peptide" evidence="1">
    <location>
        <begin position="1"/>
        <end position="19"/>
    </location>
</feature>
<reference evidence="2" key="1">
    <citation type="journal article" date="2023" name="G3 (Bethesda)">
        <title>A reference genome for the long-term kleptoplast-retaining sea slug Elysia crispata morphotype clarki.</title>
        <authorList>
            <person name="Eastman K.E."/>
            <person name="Pendleton A.L."/>
            <person name="Shaikh M.A."/>
            <person name="Suttiyut T."/>
            <person name="Ogas R."/>
            <person name="Tomko P."/>
            <person name="Gavelis G."/>
            <person name="Widhalm J.R."/>
            <person name="Wisecaver J.H."/>
        </authorList>
    </citation>
    <scope>NUCLEOTIDE SEQUENCE</scope>
    <source>
        <strain evidence="2">ECLA1</strain>
    </source>
</reference>
<evidence type="ECO:0000313" key="3">
    <source>
        <dbReference type="Proteomes" id="UP001283361"/>
    </source>
</evidence>
<organism evidence="2 3">
    <name type="scientific">Elysia crispata</name>
    <name type="common">lettuce slug</name>
    <dbReference type="NCBI Taxonomy" id="231223"/>
    <lineage>
        <taxon>Eukaryota</taxon>
        <taxon>Metazoa</taxon>
        <taxon>Spiralia</taxon>
        <taxon>Lophotrochozoa</taxon>
        <taxon>Mollusca</taxon>
        <taxon>Gastropoda</taxon>
        <taxon>Heterobranchia</taxon>
        <taxon>Euthyneura</taxon>
        <taxon>Panpulmonata</taxon>
        <taxon>Sacoglossa</taxon>
        <taxon>Placobranchoidea</taxon>
        <taxon>Plakobranchidae</taxon>
        <taxon>Elysia</taxon>
    </lineage>
</organism>
<accession>A0AAE1ASH6</accession>
<dbReference type="EMBL" id="JAWDGP010001282">
    <property type="protein sequence ID" value="KAK3793068.1"/>
    <property type="molecule type" value="Genomic_DNA"/>
</dbReference>
<evidence type="ECO:0000256" key="1">
    <source>
        <dbReference type="SAM" id="SignalP"/>
    </source>
</evidence>
<name>A0AAE1ASH6_9GAST</name>
<evidence type="ECO:0000313" key="2">
    <source>
        <dbReference type="EMBL" id="KAK3793068.1"/>
    </source>
</evidence>
<protein>
    <submittedName>
        <fullName evidence="2">Uncharacterized protein</fullName>
    </submittedName>
</protein>
<proteinExistence type="predicted"/>
<sequence length="94" mass="10768">MKTFLIVCLSLALLSVALADDIECISHSDHDPSPSPCEGKPRMIRDRHTEYSFCCADDSLIPLGHRTVKADKTYQYHCRCITNEEWCIEYPLFC</sequence>
<keyword evidence="3" id="KW-1185">Reference proteome</keyword>
<comment type="caution">
    <text evidence="2">The sequence shown here is derived from an EMBL/GenBank/DDBJ whole genome shotgun (WGS) entry which is preliminary data.</text>
</comment>
<feature type="chain" id="PRO_5042221019" evidence="1">
    <location>
        <begin position="20"/>
        <end position="94"/>
    </location>
</feature>
<gene>
    <name evidence="2" type="ORF">RRG08_016576</name>
</gene>